<keyword evidence="12" id="KW-0326">Glycosidase</keyword>
<sequence>MTQDYGNGGTVCVCDESHCDDLEAIHRTHKQVVTVYESSKSGFGGAFTDAAGINIKSLPQILQKRLIEDYFGETGIEYTLGRIPIGGSDFSTHAYSYDDNYKNDFELKHFNLMKEDFDDKIPLIKAAKQVSKHDLRLFGSPWSAPAWMKNNSELNHGGYLIGKPGGEYYKTYAKYLVKFLDSYKAQGIPLWGITVENEPMIAVYMGKQHPFNSMAFTPELQRDFLKLDLGPIMSAAGYGPNVTRVMVCDDNRPFIANWSDIIYRDKEAAQYVSGMAFHWYINNESNVVNLDTVHNQDPSKFIISTEACEMWLNMDQRVYLGSWQLFERYATDIITDLNHWVGGWVDWNLALDIGGGPNWVDNFVDAPIIVNATAREYYKQPSFYSIAHFSKFLPPGAQRLNHTLAVDGPTDADTLLTTSFVRTDGGTVVVALNECRRH</sequence>
<comment type="catalytic activity">
    <reaction evidence="11">
        <text>an N-acyl-1-beta-D-glucosyl-15-methylhexadecasphing-4-enine + H2O = an N-acyl-15-methylhexadecasphing-4-enine + D-glucose</text>
        <dbReference type="Rhea" id="RHEA:34755"/>
        <dbReference type="ChEBI" id="CHEBI:4167"/>
        <dbReference type="ChEBI" id="CHEBI:15377"/>
        <dbReference type="ChEBI" id="CHEBI:70815"/>
        <dbReference type="ChEBI" id="CHEBI:70846"/>
    </reaction>
    <physiologicalReaction direction="left-to-right" evidence="11">
        <dbReference type="Rhea" id="RHEA:34756"/>
    </physiologicalReaction>
</comment>
<evidence type="ECO:0000256" key="4">
    <source>
        <dbReference type="ARBA" id="ARBA00005382"/>
    </source>
</evidence>
<dbReference type="SUPFAM" id="SSF51445">
    <property type="entry name" value="(Trans)glycosidases"/>
    <property type="match status" value="1"/>
</dbReference>
<evidence type="ECO:0000256" key="9">
    <source>
        <dbReference type="ARBA" id="ARBA00023098"/>
    </source>
</evidence>
<dbReference type="GO" id="GO:0006066">
    <property type="term" value="P:alcohol metabolic process"/>
    <property type="evidence" value="ECO:0007669"/>
    <property type="project" value="UniProtKB-ARBA"/>
</dbReference>
<dbReference type="GO" id="GO:0007040">
    <property type="term" value="P:lysosome organization"/>
    <property type="evidence" value="ECO:0007669"/>
    <property type="project" value="UniProtKB-ARBA"/>
</dbReference>
<evidence type="ECO:0000256" key="3">
    <source>
        <dbReference type="ARBA" id="ARBA00004991"/>
    </source>
</evidence>
<dbReference type="Pfam" id="PF02055">
    <property type="entry name" value="Glyco_hydro_30"/>
    <property type="match status" value="1"/>
</dbReference>
<comment type="catalytic activity">
    <reaction evidence="1">
        <text>a beta-D-glucosyl-(1&lt;-&gt;1')-N-acylsphing-4-enine + H2O = an N-acylsphing-4-enine + D-glucose</text>
        <dbReference type="Rhea" id="RHEA:13269"/>
        <dbReference type="ChEBI" id="CHEBI:4167"/>
        <dbReference type="ChEBI" id="CHEBI:15377"/>
        <dbReference type="ChEBI" id="CHEBI:22801"/>
        <dbReference type="ChEBI" id="CHEBI:52639"/>
        <dbReference type="EC" id="3.2.1.45"/>
    </reaction>
    <physiologicalReaction direction="left-to-right" evidence="1">
        <dbReference type="Rhea" id="RHEA:13270"/>
    </physiologicalReaction>
</comment>
<dbReference type="EMBL" id="OC861632">
    <property type="protein sequence ID" value="CAD7629596.1"/>
    <property type="molecule type" value="Genomic_DNA"/>
</dbReference>
<dbReference type="GO" id="GO:0016758">
    <property type="term" value="F:hexosyltransferase activity"/>
    <property type="evidence" value="ECO:0007669"/>
    <property type="project" value="UniProtKB-ARBA"/>
</dbReference>
<dbReference type="PANTHER" id="PTHR11069">
    <property type="entry name" value="GLUCOSYLCERAMIDASE"/>
    <property type="match status" value="1"/>
</dbReference>
<dbReference type="GO" id="GO:0051246">
    <property type="term" value="P:regulation of protein metabolic process"/>
    <property type="evidence" value="ECO:0007669"/>
    <property type="project" value="UniProtKB-ARBA"/>
</dbReference>
<dbReference type="PANTHER" id="PTHR11069:SF23">
    <property type="entry name" value="LYSOSOMAL ACID GLUCOSYLCERAMIDASE"/>
    <property type="match status" value="1"/>
</dbReference>
<evidence type="ECO:0000256" key="7">
    <source>
        <dbReference type="ARBA" id="ARBA00022801"/>
    </source>
</evidence>
<dbReference type="GO" id="GO:0005774">
    <property type="term" value="C:vacuolar membrane"/>
    <property type="evidence" value="ECO:0007669"/>
    <property type="project" value="UniProtKB-ARBA"/>
</dbReference>
<dbReference type="GO" id="GO:0005764">
    <property type="term" value="C:lysosome"/>
    <property type="evidence" value="ECO:0007669"/>
    <property type="project" value="UniProtKB-ARBA"/>
</dbReference>
<dbReference type="GO" id="GO:0006680">
    <property type="term" value="P:glucosylceramide catabolic process"/>
    <property type="evidence" value="ECO:0007669"/>
    <property type="project" value="TreeGrafter"/>
</dbReference>
<evidence type="ECO:0000256" key="8">
    <source>
        <dbReference type="ARBA" id="ARBA00022919"/>
    </source>
</evidence>
<keyword evidence="15" id="KW-1185">Reference proteome</keyword>
<comment type="similarity">
    <text evidence="4 12">Belongs to the glycosyl hydrolase 30 family.</text>
</comment>
<dbReference type="EC" id="3.2.1.45" evidence="5 12"/>
<dbReference type="GO" id="GO:0006914">
    <property type="term" value="P:autophagy"/>
    <property type="evidence" value="ECO:0007669"/>
    <property type="project" value="UniProtKB-ARBA"/>
</dbReference>
<reference evidence="14" key="1">
    <citation type="submission" date="2020-11" db="EMBL/GenBank/DDBJ databases">
        <authorList>
            <person name="Tran Van P."/>
        </authorList>
    </citation>
    <scope>NUCLEOTIDE SEQUENCE</scope>
</reference>
<proteinExistence type="inferred from homology"/>
<protein>
    <recommendedName>
        <fullName evidence="5 12">Glucosylceramidase</fullName>
        <ecNumber evidence="5 12">3.2.1.45</ecNumber>
    </recommendedName>
</protein>
<keyword evidence="6" id="KW-0732">Signal</keyword>
<dbReference type="Proteomes" id="UP000759131">
    <property type="component" value="Unassembled WGS sequence"/>
</dbReference>
<evidence type="ECO:0000256" key="10">
    <source>
        <dbReference type="ARBA" id="ARBA00050474"/>
    </source>
</evidence>
<accession>A0A7R9KV42</accession>
<dbReference type="EMBL" id="CAJPIZ010007057">
    <property type="protein sequence ID" value="CAG2110026.1"/>
    <property type="molecule type" value="Genomic_DNA"/>
</dbReference>
<evidence type="ECO:0000313" key="14">
    <source>
        <dbReference type="EMBL" id="CAD7629596.1"/>
    </source>
</evidence>
<dbReference type="InterPro" id="IPR017853">
    <property type="entry name" value="GH"/>
</dbReference>
<gene>
    <name evidence="14" type="ORF">OSB1V03_LOCUS10011</name>
</gene>
<dbReference type="InterPro" id="IPR033453">
    <property type="entry name" value="Glyco_hydro_30_TIM-barrel"/>
</dbReference>
<dbReference type="Gene3D" id="3.20.20.80">
    <property type="entry name" value="Glycosidases"/>
    <property type="match status" value="1"/>
</dbReference>
<organism evidence="14">
    <name type="scientific">Medioppia subpectinata</name>
    <dbReference type="NCBI Taxonomy" id="1979941"/>
    <lineage>
        <taxon>Eukaryota</taxon>
        <taxon>Metazoa</taxon>
        <taxon>Ecdysozoa</taxon>
        <taxon>Arthropoda</taxon>
        <taxon>Chelicerata</taxon>
        <taxon>Arachnida</taxon>
        <taxon>Acari</taxon>
        <taxon>Acariformes</taxon>
        <taxon>Sarcoptiformes</taxon>
        <taxon>Oribatida</taxon>
        <taxon>Brachypylina</taxon>
        <taxon>Oppioidea</taxon>
        <taxon>Oppiidae</taxon>
        <taxon>Medioppia</taxon>
    </lineage>
</organism>
<evidence type="ECO:0000313" key="15">
    <source>
        <dbReference type="Proteomes" id="UP000759131"/>
    </source>
</evidence>
<dbReference type="GO" id="GO:0005102">
    <property type="term" value="F:signaling receptor binding"/>
    <property type="evidence" value="ECO:0007669"/>
    <property type="project" value="UniProtKB-ARBA"/>
</dbReference>
<evidence type="ECO:0000259" key="13">
    <source>
        <dbReference type="Pfam" id="PF02055"/>
    </source>
</evidence>
<evidence type="ECO:0000256" key="1">
    <source>
        <dbReference type="ARBA" id="ARBA00001013"/>
    </source>
</evidence>
<dbReference type="GO" id="GO:0032006">
    <property type="term" value="P:regulation of TOR signaling"/>
    <property type="evidence" value="ECO:0007669"/>
    <property type="project" value="UniProtKB-ARBA"/>
</dbReference>
<dbReference type="GO" id="GO:0004348">
    <property type="term" value="F:glucosylceramidase activity"/>
    <property type="evidence" value="ECO:0007669"/>
    <property type="project" value="UniProtKB-EC"/>
</dbReference>
<dbReference type="OrthoDB" id="2160638at2759"/>
<dbReference type="GO" id="GO:0010605">
    <property type="term" value="P:negative regulation of macromolecule metabolic process"/>
    <property type="evidence" value="ECO:0007669"/>
    <property type="project" value="UniProtKB-ARBA"/>
</dbReference>
<dbReference type="GO" id="GO:0016241">
    <property type="term" value="P:regulation of macroautophagy"/>
    <property type="evidence" value="ECO:0007669"/>
    <property type="project" value="UniProtKB-ARBA"/>
</dbReference>
<dbReference type="InterPro" id="IPR001139">
    <property type="entry name" value="Glyco_hydro_30"/>
</dbReference>
<dbReference type="GO" id="GO:0042391">
    <property type="term" value="P:regulation of membrane potential"/>
    <property type="evidence" value="ECO:0007669"/>
    <property type="project" value="UniProtKB-ARBA"/>
</dbReference>
<dbReference type="GO" id="GO:0008202">
    <property type="term" value="P:steroid metabolic process"/>
    <property type="evidence" value="ECO:0007669"/>
    <property type="project" value="UniProtKB-ARBA"/>
</dbReference>
<dbReference type="GO" id="GO:0030163">
    <property type="term" value="P:protein catabolic process"/>
    <property type="evidence" value="ECO:0007669"/>
    <property type="project" value="UniProtKB-ARBA"/>
</dbReference>
<keyword evidence="8 12" id="KW-0746">Sphingolipid metabolism</keyword>
<evidence type="ECO:0000256" key="5">
    <source>
        <dbReference type="ARBA" id="ARBA00012658"/>
    </source>
</evidence>
<dbReference type="FunFam" id="3.20.20.80:FF:000030">
    <property type="entry name" value="Lysosomal acid glucosylceramidase"/>
    <property type="match status" value="1"/>
</dbReference>
<evidence type="ECO:0000256" key="2">
    <source>
        <dbReference type="ARBA" id="ARBA00004760"/>
    </source>
</evidence>
<keyword evidence="7 12" id="KW-0378">Hydrolase</keyword>
<dbReference type="AlphaFoldDB" id="A0A7R9KV42"/>
<feature type="domain" description="Glycosyl hydrolase family 30 TIM-barrel" evidence="13">
    <location>
        <begin position="42"/>
        <end position="393"/>
    </location>
</feature>
<evidence type="ECO:0000256" key="6">
    <source>
        <dbReference type="ARBA" id="ARBA00022729"/>
    </source>
</evidence>
<comment type="catalytic activity">
    <reaction evidence="10">
        <text>a beta-D-glucosylceramide + H2O = an N-acyl-sphingoid base + D-glucose</text>
        <dbReference type="Rhea" id="RHEA:81447"/>
        <dbReference type="ChEBI" id="CHEBI:4167"/>
        <dbReference type="ChEBI" id="CHEBI:15377"/>
        <dbReference type="ChEBI" id="CHEBI:83264"/>
        <dbReference type="ChEBI" id="CHEBI:83273"/>
    </reaction>
    <physiologicalReaction direction="left-to-right" evidence="10">
        <dbReference type="Rhea" id="RHEA:81448"/>
    </physiologicalReaction>
</comment>
<comment type="pathway">
    <text evidence="2">Lipid metabolism; sphingolipid metabolism.</text>
</comment>
<keyword evidence="9 12" id="KW-0443">Lipid metabolism</keyword>
<evidence type="ECO:0000256" key="12">
    <source>
        <dbReference type="RuleBase" id="RU361188"/>
    </source>
</evidence>
<evidence type="ECO:0000256" key="11">
    <source>
        <dbReference type="ARBA" id="ARBA00051345"/>
    </source>
</evidence>
<name>A0A7R9KV42_9ACAR</name>
<comment type="pathway">
    <text evidence="3">Sphingolipid metabolism.</text>
</comment>